<keyword evidence="1" id="KW-1133">Transmembrane helix</keyword>
<keyword evidence="1" id="KW-0812">Transmembrane</keyword>
<dbReference type="Pfam" id="PF19124">
    <property type="entry name" value="DUF5808"/>
    <property type="match status" value="1"/>
</dbReference>
<keyword evidence="1" id="KW-0472">Membrane</keyword>
<proteinExistence type="predicted"/>
<evidence type="ECO:0000259" key="2">
    <source>
        <dbReference type="Pfam" id="PF19124"/>
    </source>
</evidence>
<dbReference type="Proteomes" id="UP001214530">
    <property type="component" value="Chromosome"/>
</dbReference>
<dbReference type="AlphaFoldDB" id="A0AAJ5W592"/>
<name>A0AAJ5W592_9SPHI</name>
<evidence type="ECO:0000313" key="3">
    <source>
        <dbReference type="EMBL" id="WEK18788.1"/>
    </source>
</evidence>
<dbReference type="EMBL" id="CP119313">
    <property type="protein sequence ID" value="WEK18788.1"/>
    <property type="molecule type" value="Genomic_DNA"/>
</dbReference>
<evidence type="ECO:0000256" key="1">
    <source>
        <dbReference type="SAM" id="Phobius"/>
    </source>
</evidence>
<feature type="domain" description="DUF5808" evidence="2">
    <location>
        <begin position="23"/>
        <end position="49"/>
    </location>
</feature>
<protein>
    <submittedName>
        <fullName evidence="3">DUF5808 domain-containing protein</fullName>
    </submittedName>
</protein>
<accession>A0AAJ5W592</accession>
<reference evidence="3" key="1">
    <citation type="submission" date="2023-03" db="EMBL/GenBank/DDBJ databases">
        <title>Andean soil-derived lignocellulolytic bacterial consortium as a source of novel taxa and putative plastic-active enzymes.</title>
        <authorList>
            <person name="Diaz-Garcia L."/>
            <person name="Chuvochina M."/>
            <person name="Feuerriegel G."/>
            <person name="Bunk B."/>
            <person name="Sproer C."/>
            <person name="Streit W.R."/>
            <person name="Rodriguez L.M."/>
            <person name="Overmann J."/>
            <person name="Jimenez D.J."/>
        </authorList>
    </citation>
    <scope>NUCLEOTIDE SEQUENCE</scope>
    <source>
        <strain evidence="3">MAG 3858</strain>
    </source>
</reference>
<organism evidence="3 4">
    <name type="scientific">Candidatus Pedobacter colombiensis</name>
    <dbReference type="NCBI Taxonomy" id="3121371"/>
    <lineage>
        <taxon>Bacteria</taxon>
        <taxon>Pseudomonadati</taxon>
        <taxon>Bacteroidota</taxon>
        <taxon>Sphingobacteriia</taxon>
        <taxon>Sphingobacteriales</taxon>
        <taxon>Sphingobacteriaceae</taxon>
        <taxon>Pedobacter</taxon>
    </lineage>
</organism>
<sequence>MSDWNDPTNNPTNYKYGVFYFNPGDDRIIVPKRISSLGWTLNFANPKAYIVIFLIVVVIPYLSIKFSN</sequence>
<evidence type="ECO:0000313" key="4">
    <source>
        <dbReference type="Proteomes" id="UP001214530"/>
    </source>
</evidence>
<dbReference type="InterPro" id="IPR043831">
    <property type="entry name" value="DUF5808"/>
</dbReference>
<feature type="transmembrane region" description="Helical" evidence="1">
    <location>
        <begin position="48"/>
        <end position="64"/>
    </location>
</feature>
<gene>
    <name evidence="3" type="ORF">P0Y49_18595</name>
</gene>